<sequence length="296" mass="31476">MQLLGTIDGLQMQAVVDAPTDVDMESPETVFVDGLSIDAGYEFGESSYSFSFTEESETMQGEASAESGEMSIMASQSGFAYSGGATAPSVSFQGGGVPFPVEISMAEYSYGIDLPLAASEEPEPFSLQLLLSELTINDEIWSMIDPQGMLDHQPATVSLDLSGAVALDFDVLDPAQMPQMMMADVPGELEEVTLNDLNVSVAGAQLTGEGAFTFDNSDLETFGGMPAPEGSATFSLTGANQLIDTLVEMGLVPEQQVMGARMMMGMFARQVGEDQLESNIEINEEGHIIVNGQRIQ</sequence>
<reference evidence="1 2" key="1">
    <citation type="submission" date="2019-09" db="EMBL/GenBank/DDBJ databases">
        <authorList>
            <person name="Park J.-S."/>
            <person name="Choi H.-J."/>
        </authorList>
    </citation>
    <scope>NUCLEOTIDE SEQUENCE [LARGE SCALE GENOMIC DNA]</scope>
    <source>
        <strain evidence="1 2">176SS1-4</strain>
    </source>
</reference>
<accession>A0A5J5GD92</accession>
<dbReference type="Pfam" id="PF09898">
    <property type="entry name" value="DUF2125"/>
    <property type="match status" value="1"/>
</dbReference>
<name>A0A5J5GD92_9RHOB</name>
<gene>
    <name evidence="1" type="ORF">F3S47_15600</name>
</gene>
<protein>
    <submittedName>
        <fullName evidence="1">DUF2125 domain-containing protein</fullName>
    </submittedName>
</protein>
<comment type="caution">
    <text evidence="1">The sequence shown here is derived from an EMBL/GenBank/DDBJ whole genome shotgun (WGS) entry which is preliminary data.</text>
</comment>
<dbReference type="AlphaFoldDB" id="A0A5J5GD92"/>
<evidence type="ECO:0000313" key="1">
    <source>
        <dbReference type="EMBL" id="KAA9006169.1"/>
    </source>
</evidence>
<keyword evidence="2" id="KW-1185">Reference proteome</keyword>
<proteinExistence type="predicted"/>
<organism evidence="1 2">
    <name type="scientific">Histidinibacterium aquaticum</name>
    <dbReference type="NCBI Taxonomy" id="2613962"/>
    <lineage>
        <taxon>Bacteria</taxon>
        <taxon>Pseudomonadati</taxon>
        <taxon>Pseudomonadota</taxon>
        <taxon>Alphaproteobacteria</taxon>
        <taxon>Rhodobacterales</taxon>
        <taxon>Paracoccaceae</taxon>
        <taxon>Histidinibacterium</taxon>
    </lineage>
</organism>
<dbReference type="Proteomes" id="UP000326554">
    <property type="component" value="Unassembled WGS sequence"/>
</dbReference>
<dbReference type="InterPro" id="IPR018666">
    <property type="entry name" value="DUF2125"/>
</dbReference>
<evidence type="ECO:0000313" key="2">
    <source>
        <dbReference type="Proteomes" id="UP000326554"/>
    </source>
</evidence>
<dbReference type="EMBL" id="VYQE01000005">
    <property type="protein sequence ID" value="KAA9006169.1"/>
    <property type="molecule type" value="Genomic_DNA"/>
</dbReference>